<evidence type="ECO:0000313" key="4">
    <source>
        <dbReference type="Proteomes" id="UP000246085"/>
    </source>
</evidence>
<dbReference type="KEGG" id="bvz:BRAD3257_7631"/>
<dbReference type="Proteomes" id="UP000246085">
    <property type="component" value="Chromosome BRAD3257"/>
</dbReference>
<gene>
    <name evidence="3" type="ORF">BRAD3257_7631</name>
</gene>
<name>A0A2U3QAF8_9BRAD</name>
<evidence type="ECO:0000313" key="3">
    <source>
        <dbReference type="EMBL" id="SPP98309.1"/>
    </source>
</evidence>
<organism evidence="3 4">
    <name type="scientific">Bradyrhizobium vignae</name>
    <dbReference type="NCBI Taxonomy" id="1549949"/>
    <lineage>
        <taxon>Bacteria</taxon>
        <taxon>Pseudomonadati</taxon>
        <taxon>Pseudomonadota</taxon>
        <taxon>Alphaproteobacteria</taxon>
        <taxon>Hyphomicrobiales</taxon>
        <taxon>Nitrobacteraceae</taxon>
        <taxon>Bradyrhizobium</taxon>
    </lineage>
</organism>
<feature type="domain" description="Phage-Barnase-EndoU-ColicinE5/D-RelE like nuclease 3" evidence="2">
    <location>
        <begin position="30"/>
        <end position="130"/>
    </location>
</feature>
<feature type="region of interest" description="Disordered" evidence="1">
    <location>
        <begin position="1"/>
        <end position="20"/>
    </location>
</feature>
<dbReference type="Pfam" id="PF18812">
    <property type="entry name" value="PBECR3"/>
    <property type="match status" value="1"/>
</dbReference>
<dbReference type="EMBL" id="LS398110">
    <property type="protein sequence ID" value="SPP98309.1"/>
    <property type="molecule type" value="Genomic_DNA"/>
</dbReference>
<evidence type="ECO:0000259" key="2">
    <source>
        <dbReference type="Pfam" id="PF18812"/>
    </source>
</evidence>
<dbReference type="RefSeq" id="WP_122405386.1">
    <property type="nucleotide sequence ID" value="NZ_LS398110.1"/>
</dbReference>
<dbReference type="AlphaFoldDB" id="A0A2U3QAF8"/>
<evidence type="ECO:0000256" key="1">
    <source>
        <dbReference type="SAM" id="MobiDB-lite"/>
    </source>
</evidence>
<accession>A0A2U3QAF8</accession>
<sequence length="144" mass="16190">MKQEVKRDDRGNKPRREKRKELSLGPLPVAKINAAFEMELAAGDVVFSAGAQVHAERRHPKEFLLCLPYLSGIVTDPLYIGDDHKNPGIELISRVVAADSMVLVAINLDRDEQGRYHVLSFYPVKAEKIESRRQKGFLKVAPNV</sequence>
<protein>
    <recommendedName>
        <fullName evidence="2">Phage-Barnase-EndoU-ColicinE5/D-RelE like nuclease 3 domain-containing protein</fullName>
    </recommendedName>
</protein>
<proteinExistence type="predicted"/>
<dbReference type="InterPro" id="IPR041301">
    <property type="entry name" value="PBECR3"/>
</dbReference>
<reference evidence="3 4" key="1">
    <citation type="submission" date="2018-03" db="EMBL/GenBank/DDBJ databases">
        <authorList>
            <person name="Gully D."/>
        </authorList>
    </citation>
    <scope>NUCLEOTIDE SEQUENCE [LARGE SCALE GENOMIC DNA]</scope>
    <source>
        <strain evidence="3">ORS3257</strain>
    </source>
</reference>